<feature type="compositionally biased region" description="Low complexity" evidence="1">
    <location>
        <begin position="82"/>
        <end position="107"/>
    </location>
</feature>
<name>A0A1B6NYL0_9ZZZZ</name>
<evidence type="ECO:0000256" key="1">
    <source>
        <dbReference type="SAM" id="MobiDB-lite"/>
    </source>
</evidence>
<accession>A0A1B6NYL0</accession>
<gene>
    <name evidence="2" type="ORF">MGSAQ_000038</name>
</gene>
<dbReference type="EMBL" id="AYSL01000002">
    <property type="protein sequence ID" value="KTF08483.1"/>
    <property type="molecule type" value="Genomic_DNA"/>
</dbReference>
<sequence length="131" mass="14035">MVYLNFIKDIKMKTTISSHSLQSKLWMALLVSVVGLSACSNEVEETPDSTMDTTEATAAEVGTDSTMGETTTDMDMADTNSPMDPAGTATTDTMMDSTTTDEMMDGSVTSDTTMVDEDNTSFNQDPVESAQ</sequence>
<organism evidence="2">
    <name type="scientific">marine sediment metagenome</name>
    <dbReference type="NCBI Taxonomy" id="412755"/>
    <lineage>
        <taxon>unclassified sequences</taxon>
        <taxon>metagenomes</taxon>
        <taxon>ecological metagenomes</taxon>
    </lineage>
</organism>
<comment type="caution">
    <text evidence="2">The sequence shown here is derived from an EMBL/GenBank/DDBJ whole genome shotgun (WGS) entry which is preliminary data.</text>
</comment>
<feature type="compositionally biased region" description="Polar residues" evidence="1">
    <location>
        <begin position="63"/>
        <end position="81"/>
    </location>
</feature>
<protein>
    <submittedName>
        <fullName evidence="2">Secreted protein</fullName>
    </submittedName>
</protein>
<feature type="compositionally biased region" description="Polar residues" evidence="1">
    <location>
        <begin position="120"/>
        <end position="131"/>
    </location>
</feature>
<feature type="region of interest" description="Disordered" evidence="1">
    <location>
        <begin position="43"/>
        <end position="131"/>
    </location>
</feature>
<reference evidence="2" key="1">
    <citation type="submission" date="2013-11" db="EMBL/GenBank/DDBJ databases">
        <title>Microbial diversity, functional groups and degradation webs in Northern and Southern Mediterranean and Red Sea marine crude oil polluted sites.</title>
        <authorList>
            <person name="Daffonchio D."/>
            <person name="Mapelli F."/>
            <person name="Ferrer M."/>
            <person name="Richter M."/>
            <person name="Cherif A."/>
            <person name="Malkawi H.I."/>
            <person name="Yakimov M.M."/>
            <person name="Abdel-Fattah Y.R."/>
            <person name="Blaghen M."/>
            <person name="Golyshin P.N."/>
            <person name="Kalogerakis N."/>
            <person name="Boon N."/>
            <person name="Magagnini M."/>
            <person name="Fava F."/>
        </authorList>
    </citation>
    <scope>NUCLEOTIDE SEQUENCE</scope>
</reference>
<proteinExistence type="predicted"/>
<evidence type="ECO:0000313" key="2">
    <source>
        <dbReference type="EMBL" id="KTF08483.1"/>
    </source>
</evidence>
<dbReference type="AlphaFoldDB" id="A0A1B6NYL0"/>